<evidence type="ECO:0000313" key="1">
    <source>
        <dbReference type="EMBL" id="WGH76029.1"/>
    </source>
</evidence>
<dbReference type="EMBL" id="CP122539">
    <property type="protein sequence ID" value="WGH76029.1"/>
    <property type="molecule type" value="Genomic_DNA"/>
</dbReference>
<proteinExistence type="predicted"/>
<keyword evidence="2" id="KW-1185">Reference proteome</keyword>
<gene>
    <name evidence="1" type="ORF">P8625_02345</name>
</gene>
<sequence length="437" mass="49381">MKRRILLFTFLLIYYTGFSQSELYVLVKLPVNNTGSDGAGDCDGRLGDYNSGYSYNYGTGGYVINNNSVYIKIDYQEGYNDDPDPYGCNGPCGQYSEVCSGIEYEKTFNHYDSYYNSYNGPDPIECGSDACFPINYHAVLLPKITSPVDRRCERQPLFSQYSDGVNHDVTGLVWEYYSTTGWKPIPSYQNRYPLNVSLLDIFGTGWRSQFNGNLQLRFKFTAPFTNDVIYSFSTYTIQLIECSPELVYDPPTLIPTLCNYSSDGSFTMIVNRDLITNEKMIVSLYKEDNTNPNGYSFLTQEETTILLNNNGAYSYTWQGGLLPDIPYLIKFQTLIGNGGIPETDPSWASLNVSNSFTIPTATKVEFKAKKLNDENCFKVNDGKMELFDVTGETGRTFEYQINNNSWISFTGNSTIINGLGKGVYKIRVRDSEKCVAR</sequence>
<reference evidence="1 2" key="1">
    <citation type="submission" date="2023-04" db="EMBL/GenBank/DDBJ databases">
        <title>Tenacibaculum tangerinum sp. nov., isolated from sea tidal flat of South Korea.</title>
        <authorList>
            <person name="Lee S.H."/>
            <person name="Kim J.-J."/>
        </authorList>
    </citation>
    <scope>NUCLEOTIDE SEQUENCE [LARGE SCALE GENOMIC DNA]</scope>
    <source>
        <strain evidence="1 2">GRR-S3-23</strain>
    </source>
</reference>
<protein>
    <submittedName>
        <fullName evidence="1">Uncharacterized protein</fullName>
    </submittedName>
</protein>
<dbReference type="RefSeq" id="WP_279651900.1">
    <property type="nucleotide sequence ID" value="NZ_CP122539.1"/>
</dbReference>
<evidence type="ECO:0000313" key="2">
    <source>
        <dbReference type="Proteomes" id="UP001232001"/>
    </source>
</evidence>
<dbReference type="Proteomes" id="UP001232001">
    <property type="component" value="Chromosome"/>
</dbReference>
<accession>A0ABY8L3L7</accession>
<name>A0ABY8L3L7_9FLAO</name>
<organism evidence="1 2">
    <name type="scientific">Tenacibaculum tangerinum</name>
    <dbReference type="NCBI Taxonomy" id="3038772"/>
    <lineage>
        <taxon>Bacteria</taxon>
        <taxon>Pseudomonadati</taxon>
        <taxon>Bacteroidota</taxon>
        <taxon>Flavobacteriia</taxon>
        <taxon>Flavobacteriales</taxon>
        <taxon>Flavobacteriaceae</taxon>
        <taxon>Tenacibaculum</taxon>
    </lineage>
</organism>